<gene>
    <name evidence="2" type="ORF">M378DRAFT_178512</name>
</gene>
<proteinExistence type="predicted"/>
<dbReference type="EMBL" id="KN818244">
    <property type="protein sequence ID" value="KIL65173.1"/>
    <property type="molecule type" value="Genomic_DNA"/>
</dbReference>
<dbReference type="InParanoid" id="A0A0C2X8T2"/>
<reference evidence="2 3" key="1">
    <citation type="submission" date="2014-04" db="EMBL/GenBank/DDBJ databases">
        <title>Evolutionary Origins and Diversification of the Mycorrhizal Mutualists.</title>
        <authorList>
            <consortium name="DOE Joint Genome Institute"/>
            <consortium name="Mycorrhizal Genomics Consortium"/>
            <person name="Kohler A."/>
            <person name="Kuo A."/>
            <person name="Nagy L.G."/>
            <person name="Floudas D."/>
            <person name="Copeland A."/>
            <person name="Barry K.W."/>
            <person name="Cichocki N."/>
            <person name="Veneault-Fourrey C."/>
            <person name="LaButti K."/>
            <person name="Lindquist E.A."/>
            <person name="Lipzen A."/>
            <person name="Lundell T."/>
            <person name="Morin E."/>
            <person name="Murat C."/>
            <person name="Riley R."/>
            <person name="Ohm R."/>
            <person name="Sun H."/>
            <person name="Tunlid A."/>
            <person name="Henrissat B."/>
            <person name="Grigoriev I.V."/>
            <person name="Hibbett D.S."/>
            <person name="Martin F."/>
        </authorList>
    </citation>
    <scope>NUCLEOTIDE SEQUENCE [LARGE SCALE GENOMIC DNA]</scope>
    <source>
        <strain evidence="2 3">Koide BX008</strain>
    </source>
</reference>
<accession>A0A0C2X8T2</accession>
<organism evidence="2 3">
    <name type="scientific">Amanita muscaria (strain Koide BX008)</name>
    <dbReference type="NCBI Taxonomy" id="946122"/>
    <lineage>
        <taxon>Eukaryota</taxon>
        <taxon>Fungi</taxon>
        <taxon>Dikarya</taxon>
        <taxon>Basidiomycota</taxon>
        <taxon>Agaricomycotina</taxon>
        <taxon>Agaricomycetes</taxon>
        <taxon>Agaricomycetidae</taxon>
        <taxon>Agaricales</taxon>
        <taxon>Pluteineae</taxon>
        <taxon>Amanitaceae</taxon>
        <taxon>Amanita</taxon>
    </lineage>
</organism>
<dbReference type="Proteomes" id="UP000054549">
    <property type="component" value="Unassembled WGS sequence"/>
</dbReference>
<protein>
    <submittedName>
        <fullName evidence="2">Uncharacterized protein</fullName>
    </submittedName>
</protein>
<evidence type="ECO:0000256" key="1">
    <source>
        <dbReference type="SAM" id="MobiDB-lite"/>
    </source>
</evidence>
<evidence type="ECO:0000313" key="3">
    <source>
        <dbReference type="Proteomes" id="UP000054549"/>
    </source>
</evidence>
<sequence length="206" mass="22981">MHSHSVPAFAPDDTSVNMVVGGSPPYVFSPEVIMPYVKARPGVDIDLDDHKCFSLRYVAHVDDGAGAGPLSYPNKDKLLHANIPVKILVPHITLKAVRDIAKIHGIALDRKAQDKRERICELFENHVCSKCVIFSSVFAIRVVNKSNYKQATVEKESDSRRDAEKQQREQKTEFPPRPLGDYLAHGILRDFCNDLSPEVFEEAGCA</sequence>
<feature type="compositionally biased region" description="Basic and acidic residues" evidence="1">
    <location>
        <begin position="152"/>
        <end position="174"/>
    </location>
</feature>
<name>A0A0C2X8T2_AMAMK</name>
<keyword evidence="3" id="KW-1185">Reference proteome</keyword>
<dbReference type="OrthoDB" id="3202965at2759"/>
<dbReference type="AlphaFoldDB" id="A0A0C2X8T2"/>
<dbReference type="HOGENOM" id="CLU_1331636_0_0_1"/>
<evidence type="ECO:0000313" key="2">
    <source>
        <dbReference type="EMBL" id="KIL65173.1"/>
    </source>
</evidence>
<feature type="region of interest" description="Disordered" evidence="1">
    <location>
        <begin position="152"/>
        <end position="178"/>
    </location>
</feature>
<dbReference type="STRING" id="946122.A0A0C2X8T2"/>